<accession>A0A4P9ZJ39</accession>
<dbReference type="AlphaFoldDB" id="A0A4P9ZJ39"/>
<dbReference type="OrthoDB" id="3995714at2759"/>
<name>A0A4P9ZJ39_9ASCO</name>
<evidence type="ECO:0000313" key="2">
    <source>
        <dbReference type="Proteomes" id="UP000268321"/>
    </source>
</evidence>
<protein>
    <submittedName>
        <fullName evidence="1">Uncharacterized protein</fullName>
    </submittedName>
</protein>
<gene>
    <name evidence="1" type="ORF">METBISCDRAFT_20941</name>
</gene>
<organism evidence="1 2">
    <name type="scientific">Metschnikowia bicuspidata</name>
    <dbReference type="NCBI Taxonomy" id="27322"/>
    <lineage>
        <taxon>Eukaryota</taxon>
        <taxon>Fungi</taxon>
        <taxon>Dikarya</taxon>
        <taxon>Ascomycota</taxon>
        <taxon>Saccharomycotina</taxon>
        <taxon>Pichiomycetes</taxon>
        <taxon>Metschnikowiaceae</taxon>
        <taxon>Metschnikowia</taxon>
    </lineage>
</organism>
<evidence type="ECO:0000313" key="1">
    <source>
        <dbReference type="EMBL" id="RKP33073.1"/>
    </source>
</evidence>
<sequence>MPKAVPVLFTFRTGGGAARLFGPCVLNPEVRDALARCCAESSANIASNSIYHVFSDPGTGAVSGRVITPILAELIDTPAFEVKRSVPFLEVSLHAKLAKDCSNLTTDWRDGGVYSEPLLVASGAAALNGAVEGYKLVYSTVPGVEAPPCDLHTAHLVSETSLSVLLLIRNGLMEAWSEYYTYKMRSIKCAESDIVSLKAG</sequence>
<reference evidence="2" key="1">
    <citation type="journal article" date="2018" name="Nat. Microbiol.">
        <title>Leveraging single-cell genomics to expand the fungal tree of life.</title>
        <authorList>
            <person name="Ahrendt S.R."/>
            <person name="Quandt C.A."/>
            <person name="Ciobanu D."/>
            <person name="Clum A."/>
            <person name="Salamov A."/>
            <person name="Andreopoulos B."/>
            <person name="Cheng J.F."/>
            <person name="Woyke T."/>
            <person name="Pelin A."/>
            <person name="Henrissat B."/>
            <person name="Reynolds N.K."/>
            <person name="Benny G.L."/>
            <person name="Smith M.E."/>
            <person name="James T.Y."/>
            <person name="Grigoriev I.V."/>
        </authorList>
    </citation>
    <scope>NUCLEOTIDE SEQUENCE [LARGE SCALE GENOMIC DNA]</scope>
    <source>
        <strain evidence="2">Baker2002</strain>
    </source>
</reference>
<keyword evidence="2" id="KW-1185">Reference proteome</keyword>
<dbReference type="Proteomes" id="UP000268321">
    <property type="component" value="Unassembled WGS sequence"/>
</dbReference>
<dbReference type="EMBL" id="ML004428">
    <property type="protein sequence ID" value="RKP33073.1"/>
    <property type="molecule type" value="Genomic_DNA"/>
</dbReference>
<proteinExistence type="predicted"/>